<proteinExistence type="predicted"/>
<feature type="region of interest" description="Disordered" evidence="2">
    <location>
        <begin position="1"/>
        <end position="101"/>
    </location>
</feature>
<dbReference type="InterPro" id="IPR000953">
    <property type="entry name" value="Chromo/chromo_shadow_dom"/>
</dbReference>
<organism evidence="4 5">
    <name type="scientific">Aureobasidium melanogenum (strain CBS 110374)</name>
    <name type="common">Aureobasidium pullulans var. melanogenum</name>
    <dbReference type="NCBI Taxonomy" id="1043003"/>
    <lineage>
        <taxon>Eukaryota</taxon>
        <taxon>Fungi</taxon>
        <taxon>Dikarya</taxon>
        <taxon>Ascomycota</taxon>
        <taxon>Pezizomycotina</taxon>
        <taxon>Dothideomycetes</taxon>
        <taxon>Dothideomycetidae</taxon>
        <taxon>Dothideales</taxon>
        <taxon>Saccotheciaceae</taxon>
        <taxon>Aureobasidium</taxon>
    </lineage>
</organism>
<dbReference type="SUPFAM" id="SSF54160">
    <property type="entry name" value="Chromo domain-like"/>
    <property type="match status" value="1"/>
</dbReference>
<feature type="compositionally biased region" description="Low complexity" evidence="2">
    <location>
        <begin position="591"/>
        <end position="601"/>
    </location>
</feature>
<feature type="compositionally biased region" description="Low complexity" evidence="2">
    <location>
        <begin position="497"/>
        <end position="509"/>
    </location>
</feature>
<feature type="region of interest" description="Disordered" evidence="2">
    <location>
        <begin position="535"/>
        <end position="555"/>
    </location>
</feature>
<comment type="subunit">
    <text evidence="1">Component of the NuA4 histone acetyltransferase complex.</text>
</comment>
<sequence length="1050" mass="117867">MARRRGLPAAKHLTSPSTPGKSRSRRSKSSKSYGRNYMNDKTGVMVNGSLGTKHAAESTPKGAFSPPPRQLMTPRATQSTSTDDHNEDYDSSFSETAEKLLSPRSKSIEDLRTAYRQTTDTYNTVTRILYPQLLSEDRIDAHRTILLLELNLARTKLALEYRTSHYEITRNDQPWSSLLPKLAVTKGWLEECVHRIEDPSSRPHCKDGNIFFELSHYFLAIIIKQHQGSLFEGRQLPSEDDIFEVFQRAEPRTRKSGLGPTLEKLIGVDNLDPELLPAVLLQLERRLASHTETNTIDWPAPEEMVSVDSERRLALRQQISELESYVEQNQNQFHDSLDVDTIEHELDSGSKAPTHITPHDNLEDPENNEESRQHWNADVLTTDDVNMDDNTDDSIDQDEWVASDFVLDLREVDPVILSAKDKARRDSPLRKDAEAEAAARSSQPSYVQTQDVLTGSSHSPLSEEQHDQPKQHLDPTNFSRRQRYELMAGRELSCDTSQMNSSPWSSSQPDLQTNGPEPVADQTLLSDLPDFDELMEDVPDEESPSQQQMASQRQIHPAALQHPIDDTIFVSDDEELPPDSNPWLAAVRARTSTTSSVSNTPIPSPPTKSQAPRRTGSRKSEPIVLIDSTARSSQRSRISDSMFVSDDEFDERPASSNPHLAAAMRRMAGRASQTNTPTSSASTSRTSTPKLPPHLAPVRRAAHRKSLDPSSQIPTAEEREILDQTEYPVVDIINEKTVSGEKKYLIKWKPIHGREFMDTWEPAENANALAVRDWERMKKRKAHMKKKFTKKVVEASSQHQREPSPELGEEDTTMFFVETNGNKSARFVPTPRVISSSPASLSTDQVLSHDRSNMINRDDQIASNAKPTSGPATERLLRPTIRYAAQPIQIVAVSPEPVPNPTSRPSAHIAVASEPILTHASEAAPGSAQKGVGNYWGKGKHPTQAQQRARMREKRAERRAAKAETLANVTDEQRAADARSKAMHKKSKKERRRTRAERYAALPQEEKDRVDGWIAWKRGLRARIKEDKKRAKANKARKMEAAAQKAAATS</sequence>
<keyword evidence="5" id="KW-1185">Reference proteome</keyword>
<name>A0A074VD84_AURM1</name>
<protein>
    <recommendedName>
        <fullName evidence="3">Chromo domain-containing protein</fullName>
    </recommendedName>
</protein>
<dbReference type="InterPro" id="IPR016197">
    <property type="entry name" value="Chromo-like_dom_sf"/>
</dbReference>
<feature type="compositionally biased region" description="Basic and acidic residues" evidence="2">
    <location>
        <begin position="971"/>
        <end position="980"/>
    </location>
</feature>
<feature type="region of interest" description="Disordered" evidence="2">
    <location>
        <begin position="588"/>
        <end position="720"/>
    </location>
</feature>
<feature type="compositionally biased region" description="Polar residues" evidence="2">
    <location>
        <begin position="544"/>
        <end position="554"/>
    </location>
</feature>
<feature type="compositionally biased region" description="Basic residues" evidence="2">
    <location>
        <begin position="981"/>
        <end position="995"/>
    </location>
</feature>
<dbReference type="GeneID" id="63918712"/>
<feature type="region of interest" description="Disordered" evidence="2">
    <location>
        <begin position="1023"/>
        <end position="1050"/>
    </location>
</feature>
<feature type="compositionally biased region" description="Low complexity" evidence="2">
    <location>
        <begin position="1041"/>
        <end position="1050"/>
    </location>
</feature>
<evidence type="ECO:0000259" key="3">
    <source>
        <dbReference type="PROSITE" id="PS50013"/>
    </source>
</evidence>
<feature type="compositionally biased region" description="Basic and acidic residues" evidence="2">
    <location>
        <begin position="422"/>
        <end position="434"/>
    </location>
</feature>
<evidence type="ECO:0000313" key="5">
    <source>
        <dbReference type="Proteomes" id="UP000030672"/>
    </source>
</evidence>
<feature type="region of interest" description="Disordered" evidence="2">
    <location>
        <begin position="493"/>
        <end position="523"/>
    </location>
</feature>
<reference evidence="4 5" key="1">
    <citation type="journal article" date="2014" name="BMC Genomics">
        <title>Genome sequencing of four Aureobasidium pullulans varieties: biotechnological potential, stress tolerance, and description of new species.</title>
        <authorList>
            <person name="Gostin Ar C."/>
            <person name="Ohm R.A."/>
            <person name="Kogej T."/>
            <person name="Sonjak S."/>
            <person name="Turk M."/>
            <person name="Zajc J."/>
            <person name="Zalar P."/>
            <person name="Grube M."/>
            <person name="Sun H."/>
            <person name="Han J."/>
            <person name="Sharma A."/>
            <person name="Chiniquy J."/>
            <person name="Ngan C.Y."/>
            <person name="Lipzen A."/>
            <person name="Barry K."/>
            <person name="Grigoriev I.V."/>
            <person name="Gunde-Cimerman N."/>
        </authorList>
    </citation>
    <scope>NUCLEOTIDE SEQUENCE [LARGE SCALE GENOMIC DNA]</scope>
    <source>
        <strain evidence="4 5">CBS 110374</strain>
    </source>
</reference>
<feature type="region of interest" description="Disordered" evidence="2">
    <location>
        <begin position="422"/>
        <end position="478"/>
    </location>
</feature>
<feature type="compositionally biased region" description="Polar residues" evidence="2">
    <location>
        <begin position="440"/>
        <end position="460"/>
    </location>
</feature>
<accession>A0A074VD84</accession>
<evidence type="ECO:0000313" key="4">
    <source>
        <dbReference type="EMBL" id="KEQ58620.1"/>
    </source>
</evidence>
<dbReference type="PROSITE" id="PS50013">
    <property type="entry name" value="CHROMO_2"/>
    <property type="match status" value="1"/>
</dbReference>
<evidence type="ECO:0000256" key="2">
    <source>
        <dbReference type="SAM" id="MobiDB-lite"/>
    </source>
</evidence>
<gene>
    <name evidence="4" type="ORF">M437DRAFT_69775</name>
</gene>
<dbReference type="STRING" id="1043003.A0A074VD84"/>
<dbReference type="Proteomes" id="UP000030672">
    <property type="component" value="Unassembled WGS sequence"/>
</dbReference>
<dbReference type="EMBL" id="KL584853">
    <property type="protein sequence ID" value="KEQ58620.1"/>
    <property type="molecule type" value="Genomic_DNA"/>
</dbReference>
<dbReference type="CDD" id="cd00024">
    <property type="entry name" value="CD_CSD"/>
    <property type="match status" value="1"/>
</dbReference>
<dbReference type="RefSeq" id="XP_040875643.1">
    <property type="nucleotide sequence ID" value="XM_041025339.1"/>
</dbReference>
<feature type="compositionally biased region" description="Basic and acidic residues" evidence="2">
    <location>
        <begin position="461"/>
        <end position="473"/>
    </location>
</feature>
<feature type="region of interest" description="Disordered" evidence="2">
    <location>
        <begin position="782"/>
        <end position="810"/>
    </location>
</feature>
<feature type="domain" description="Chromo" evidence="3">
    <location>
        <begin position="727"/>
        <end position="765"/>
    </location>
</feature>
<feature type="region of interest" description="Disordered" evidence="2">
    <location>
        <begin position="924"/>
        <end position="1001"/>
    </location>
</feature>
<dbReference type="HOGENOM" id="CLU_291015_0_0_1"/>
<evidence type="ECO:0000256" key="1">
    <source>
        <dbReference type="ARBA" id="ARBA00011353"/>
    </source>
</evidence>
<dbReference type="AlphaFoldDB" id="A0A074VD84"/>
<dbReference type="GO" id="GO:0006338">
    <property type="term" value="P:chromatin remodeling"/>
    <property type="evidence" value="ECO:0007669"/>
    <property type="project" value="UniProtKB-ARBA"/>
</dbReference>
<feature type="compositionally biased region" description="Low complexity" evidence="2">
    <location>
        <begin position="661"/>
        <end position="688"/>
    </location>
</feature>
<feature type="region of interest" description="Disordered" evidence="2">
    <location>
        <begin position="348"/>
        <end position="372"/>
    </location>
</feature>
<dbReference type="Gene3D" id="2.40.50.40">
    <property type="match status" value="1"/>
</dbReference>